<sequence>MDSVHRQHKVVDEAPLVKELASLREALLSRLDRNAGQLSCRWVQEAVNRTARRSTDPSAFLPLQGAIATVANSGQPSQSHGWWGDSSMKLALDELSTLILPWLQELIEDYRRGSRSTKIFCVKDVAGCRIRDACVHLGRNDWDVEAALQSLYASTEPSKKLEVKKPKAVASWSTRGAKLKKNEVDCPICAEAYTAGNSSVMTHCCFQVFCERCHKRVTDAEGRLNCPFCRGADGMPCLDLDSEEEPPAQSRLQRVAGLLQAPRRLAALTTRLCAGMGSCLPNAAAGSLRDGLRQLAPACMLCAAVVICNICPST</sequence>
<evidence type="ECO:0000259" key="2">
    <source>
        <dbReference type="PROSITE" id="PS50089"/>
    </source>
</evidence>
<feature type="domain" description="RING-type" evidence="2">
    <location>
        <begin position="186"/>
        <end position="230"/>
    </location>
</feature>
<dbReference type="InterPro" id="IPR013083">
    <property type="entry name" value="Znf_RING/FYVE/PHD"/>
</dbReference>
<proteinExistence type="predicted"/>
<accession>A0A812U1V4</accession>
<reference evidence="3" key="1">
    <citation type="submission" date="2021-02" db="EMBL/GenBank/DDBJ databases">
        <authorList>
            <person name="Dougan E. K."/>
            <person name="Rhodes N."/>
            <person name="Thang M."/>
            <person name="Chan C."/>
        </authorList>
    </citation>
    <scope>NUCLEOTIDE SEQUENCE</scope>
</reference>
<dbReference type="Gene3D" id="3.30.40.10">
    <property type="entry name" value="Zinc/RING finger domain, C3HC4 (zinc finger)"/>
    <property type="match status" value="1"/>
</dbReference>
<name>A0A812U1V4_9DINO</name>
<dbReference type="Proteomes" id="UP000604046">
    <property type="component" value="Unassembled WGS sequence"/>
</dbReference>
<dbReference type="PROSITE" id="PS50089">
    <property type="entry name" value="ZF_RING_2"/>
    <property type="match status" value="1"/>
</dbReference>
<dbReference type="GO" id="GO:0008270">
    <property type="term" value="F:zinc ion binding"/>
    <property type="evidence" value="ECO:0007669"/>
    <property type="project" value="UniProtKB-KW"/>
</dbReference>
<protein>
    <recommendedName>
        <fullName evidence="2">RING-type domain-containing protein</fullName>
    </recommendedName>
</protein>
<dbReference type="SUPFAM" id="SSF57850">
    <property type="entry name" value="RING/U-box"/>
    <property type="match status" value="1"/>
</dbReference>
<keyword evidence="1" id="KW-0479">Metal-binding</keyword>
<organism evidence="3 4">
    <name type="scientific">Symbiodinium natans</name>
    <dbReference type="NCBI Taxonomy" id="878477"/>
    <lineage>
        <taxon>Eukaryota</taxon>
        <taxon>Sar</taxon>
        <taxon>Alveolata</taxon>
        <taxon>Dinophyceae</taxon>
        <taxon>Suessiales</taxon>
        <taxon>Symbiodiniaceae</taxon>
        <taxon>Symbiodinium</taxon>
    </lineage>
</organism>
<dbReference type="InterPro" id="IPR001841">
    <property type="entry name" value="Znf_RING"/>
</dbReference>
<dbReference type="AlphaFoldDB" id="A0A812U1V4"/>
<keyword evidence="1" id="KW-0863">Zinc-finger</keyword>
<comment type="caution">
    <text evidence="3">The sequence shown here is derived from an EMBL/GenBank/DDBJ whole genome shotgun (WGS) entry which is preliminary data.</text>
</comment>
<dbReference type="OrthoDB" id="438099at2759"/>
<keyword evidence="1" id="KW-0862">Zinc</keyword>
<evidence type="ECO:0000256" key="1">
    <source>
        <dbReference type="PROSITE-ProRule" id="PRU00175"/>
    </source>
</evidence>
<dbReference type="EMBL" id="CAJNDS010002635">
    <property type="protein sequence ID" value="CAE7552490.1"/>
    <property type="molecule type" value="Genomic_DNA"/>
</dbReference>
<evidence type="ECO:0000313" key="4">
    <source>
        <dbReference type="Proteomes" id="UP000604046"/>
    </source>
</evidence>
<evidence type="ECO:0000313" key="3">
    <source>
        <dbReference type="EMBL" id="CAE7552490.1"/>
    </source>
</evidence>
<keyword evidence="4" id="KW-1185">Reference proteome</keyword>
<gene>
    <name evidence="3" type="ORF">SNAT2548_LOCUS31029</name>
</gene>